<gene>
    <name evidence="2" type="ORF">ABE65_015505</name>
</gene>
<keyword evidence="1" id="KW-0472">Membrane</keyword>
<keyword evidence="1" id="KW-1133">Transmembrane helix</keyword>
<organism evidence="2 3">
    <name type="scientific">Fictibacillus phosphorivorans</name>
    <dbReference type="NCBI Taxonomy" id="1221500"/>
    <lineage>
        <taxon>Bacteria</taxon>
        <taxon>Bacillati</taxon>
        <taxon>Bacillota</taxon>
        <taxon>Bacilli</taxon>
        <taxon>Bacillales</taxon>
        <taxon>Fictibacillaceae</taxon>
        <taxon>Fictibacillus</taxon>
    </lineage>
</organism>
<dbReference type="NCBIfam" id="NF008528">
    <property type="entry name" value="PRK11463.1-2"/>
    <property type="match status" value="1"/>
</dbReference>
<dbReference type="GO" id="GO:0016020">
    <property type="term" value="C:membrane"/>
    <property type="evidence" value="ECO:0007669"/>
    <property type="project" value="InterPro"/>
</dbReference>
<feature type="transmembrane region" description="Helical" evidence="1">
    <location>
        <begin position="68"/>
        <end position="101"/>
    </location>
</feature>
<dbReference type="PANTHER" id="PTHR35335">
    <property type="entry name" value="UPF0716 PROTEIN FXSA"/>
    <property type="match status" value="1"/>
</dbReference>
<dbReference type="STRING" id="1221500.ABE65_015505"/>
<accession>A0A160IP14</accession>
<evidence type="ECO:0000313" key="3">
    <source>
        <dbReference type="Proteomes" id="UP000076623"/>
    </source>
</evidence>
<reference evidence="2 3" key="1">
    <citation type="submission" date="2016-04" db="EMBL/GenBank/DDBJ databases">
        <title>Complete genome sequence of Fictibacillus phosphorivorans G25-29, a strain toxic to nematodes.</title>
        <authorList>
            <person name="Zheng Z."/>
        </authorList>
    </citation>
    <scope>NUCLEOTIDE SEQUENCE [LARGE SCALE GENOMIC DNA]</scope>
    <source>
        <strain evidence="2 3">G25-29</strain>
    </source>
</reference>
<dbReference type="Pfam" id="PF04186">
    <property type="entry name" value="FxsA"/>
    <property type="match status" value="1"/>
</dbReference>
<feature type="transmembrane region" description="Helical" evidence="1">
    <location>
        <begin position="5"/>
        <end position="23"/>
    </location>
</feature>
<sequence length="131" mass="14487">MFRKLLPIFILIPAIEVGLFILAGQYIGIPATIAGIFFTGILGAYLAKKEGLQTLQRVKMQMESGQMPGEAVLDGACILVGGALLLAPGFLTDILGFFLLIPPLRKPVKLWMKAKLFQKMQSGQFYFIKRR</sequence>
<dbReference type="InterPro" id="IPR007313">
    <property type="entry name" value="FxsA"/>
</dbReference>
<evidence type="ECO:0000256" key="1">
    <source>
        <dbReference type="SAM" id="Phobius"/>
    </source>
</evidence>
<keyword evidence="1" id="KW-0812">Transmembrane</keyword>
<protein>
    <submittedName>
        <fullName evidence="2">Exlusion protein FxsA</fullName>
    </submittedName>
</protein>
<evidence type="ECO:0000313" key="2">
    <source>
        <dbReference type="EMBL" id="ANC78128.1"/>
    </source>
</evidence>
<dbReference type="KEGG" id="fpn:ABE65_015505"/>
<feature type="transmembrane region" description="Helical" evidence="1">
    <location>
        <begin position="29"/>
        <end position="47"/>
    </location>
</feature>
<proteinExistence type="predicted"/>
<dbReference type="RefSeq" id="WP_066396771.1">
    <property type="nucleotide sequence ID" value="NZ_CP015378.1"/>
</dbReference>
<dbReference type="PANTHER" id="PTHR35335:SF1">
    <property type="entry name" value="UPF0716 PROTEIN FXSA"/>
    <property type="match status" value="1"/>
</dbReference>
<dbReference type="EMBL" id="CP015378">
    <property type="protein sequence ID" value="ANC78128.1"/>
    <property type="molecule type" value="Genomic_DNA"/>
</dbReference>
<keyword evidence="3" id="KW-1185">Reference proteome</keyword>
<dbReference type="Proteomes" id="UP000076623">
    <property type="component" value="Chromosome"/>
</dbReference>
<name>A0A160IP14_9BACL</name>
<dbReference type="AlphaFoldDB" id="A0A160IP14"/>